<dbReference type="PROSITE" id="PS52004">
    <property type="entry name" value="KS3_2"/>
    <property type="match status" value="1"/>
</dbReference>
<protein>
    <recommendedName>
        <fullName evidence="4">Ketosynthase family 3 (KS3) domain-containing protein</fullName>
    </recommendedName>
</protein>
<dbReference type="InterPro" id="IPR014031">
    <property type="entry name" value="Ketoacyl_synth_C"/>
</dbReference>
<organism evidence="5 6">
    <name type="scientific">Streptomyces antimycoticus</name>
    <dbReference type="NCBI Taxonomy" id="68175"/>
    <lineage>
        <taxon>Bacteria</taxon>
        <taxon>Bacillati</taxon>
        <taxon>Actinomycetota</taxon>
        <taxon>Actinomycetes</taxon>
        <taxon>Kitasatosporales</taxon>
        <taxon>Streptomycetaceae</taxon>
        <taxon>Streptomyces</taxon>
        <taxon>Streptomyces violaceusniger group</taxon>
    </lineage>
</organism>
<evidence type="ECO:0000256" key="1">
    <source>
        <dbReference type="ARBA" id="ARBA00008467"/>
    </source>
</evidence>
<dbReference type="EMBL" id="AP019620">
    <property type="protein sequence ID" value="BBJ39523.1"/>
    <property type="molecule type" value="Genomic_DNA"/>
</dbReference>
<dbReference type="AlphaFoldDB" id="A0A499UE93"/>
<dbReference type="PANTHER" id="PTHR11712">
    <property type="entry name" value="POLYKETIDE SYNTHASE-RELATED"/>
    <property type="match status" value="1"/>
</dbReference>
<gene>
    <name evidence="5" type="ORF">SSPO_022410</name>
</gene>
<dbReference type="Proteomes" id="UP000463951">
    <property type="component" value="Chromosome"/>
</dbReference>
<dbReference type="Pfam" id="PF00109">
    <property type="entry name" value="ketoacyl-synt"/>
    <property type="match status" value="2"/>
</dbReference>
<dbReference type="InterPro" id="IPR000794">
    <property type="entry name" value="Beta-ketoacyl_synthase"/>
</dbReference>
<dbReference type="GO" id="GO:0004315">
    <property type="term" value="F:3-oxoacyl-[acyl-carrier-protein] synthase activity"/>
    <property type="evidence" value="ECO:0007669"/>
    <property type="project" value="TreeGrafter"/>
</dbReference>
<sequence>MSFPVVITGMGAVTVFGDGCTALFEALRKGESGLHELRGIAVARGKNRSAQIEDPRRTGPWRLSDMAVDAAREALAQAGGPAPGVTGLYVGTTGGDNRALEDRWDDFLAARRALAAGADPQVDDELAEAMVRFPIGVLADVLAHRLGVEGPRYAVTNACASGTTATAMALLALRQGTVDRAVVVGADHLKATSYWGAERAGFVGHDLRPFHADRDGSVLGDGAGALILERAADVAARGGTPLAGLAGWAITCDDNPHAIIPPEDGASNAEAIRLALADAGLSPEDIDYFNAHGTGTPLIDRLETASAKLVFGDRAGQVAISSTKSIVGHLAAASPIIEAIATVYCLTEQWVHPTAKLDRIDPALTLDYVPLRGRPQRIRAAVSNSLGGGGTNAVLAFRPQDSAPAVQGAFEPVPDVVVTGTGAVSRLGDGPDALEAAYGPNAAPERTRPFSVLDHIDAAAGYQYLSRSAQLGFGAAAQAMADAGLPVPLPAEGPLAGRRVAVVMGTAVGGLSAMAETLCPHLSADPTRITPSMSLDHGPQLAATLVCRAAGVTGPMVTLISGPAAGLQAVEVGRALLAAGACDIVIAGGGDAGDAPTRDAARLLARRQGRAVEEPTDSAACVVLERADGARERGAPVRAVVTGCASWSEPQAPDRTEAAAGALTRCLTAVGADGADRPHLSYHVGKGNLSDTGEVKLLASGFQPEALGGALAAGPLLAFVAAVARVAVEPGAAAIVSTVAPGGSAAALRLAGPDGGRG</sequence>
<dbReference type="SUPFAM" id="SSF53901">
    <property type="entry name" value="Thiolase-like"/>
    <property type="match status" value="4"/>
</dbReference>
<dbReference type="Gene3D" id="3.40.47.10">
    <property type="match status" value="2"/>
</dbReference>
<evidence type="ECO:0000313" key="6">
    <source>
        <dbReference type="Proteomes" id="UP000463951"/>
    </source>
</evidence>
<evidence type="ECO:0000259" key="4">
    <source>
        <dbReference type="PROSITE" id="PS52004"/>
    </source>
</evidence>
<dbReference type="CDD" id="cd00834">
    <property type="entry name" value="KAS_I_II"/>
    <property type="match status" value="1"/>
</dbReference>
<feature type="domain" description="Ketosynthase family 3 (KS3)" evidence="4">
    <location>
        <begin position="2"/>
        <end position="399"/>
    </location>
</feature>
<dbReference type="GO" id="GO:0006633">
    <property type="term" value="P:fatty acid biosynthetic process"/>
    <property type="evidence" value="ECO:0007669"/>
    <property type="project" value="TreeGrafter"/>
</dbReference>
<dbReference type="Pfam" id="PF02801">
    <property type="entry name" value="Ketoacyl-synt_C"/>
    <property type="match status" value="1"/>
</dbReference>
<proteinExistence type="inferred from homology"/>
<dbReference type="PANTHER" id="PTHR11712:SF336">
    <property type="entry name" value="3-OXOACYL-[ACYL-CARRIER-PROTEIN] SYNTHASE, MITOCHONDRIAL"/>
    <property type="match status" value="1"/>
</dbReference>
<dbReference type="InterPro" id="IPR014030">
    <property type="entry name" value="Ketoacyl_synth_N"/>
</dbReference>
<keyword evidence="2 3" id="KW-0808">Transferase</keyword>
<name>A0A499UE93_9ACTN</name>
<evidence type="ECO:0000256" key="3">
    <source>
        <dbReference type="RuleBase" id="RU003694"/>
    </source>
</evidence>
<comment type="similarity">
    <text evidence="1 3">Belongs to the thiolase-like superfamily. Beta-ketoacyl-ACP synthases family.</text>
</comment>
<evidence type="ECO:0000313" key="5">
    <source>
        <dbReference type="EMBL" id="BBJ39523.1"/>
    </source>
</evidence>
<dbReference type="InterPro" id="IPR020841">
    <property type="entry name" value="PKS_Beta-ketoAc_synthase_dom"/>
</dbReference>
<dbReference type="SMART" id="SM00825">
    <property type="entry name" value="PKS_KS"/>
    <property type="match status" value="1"/>
</dbReference>
<reference evidence="5 6" key="1">
    <citation type="journal article" date="2020" name="Int. J. Syst. Evol. Microbiol.">
        <title>Reclassification of Streptomyces castelarensis and Streptomyces sporoclivatus as later heterotypic synonyms of Streptomyces antimycoticus.</title>
        <authorList>
            <person name="Komaki H."/>
            <person name="Tamura T."/>
        </authorList>
    </citation>
    <scope>NUCLEOTIDE SEQUENCE [LARGE SCALE GENOMIC DNA]</scope>
    <source>
        <strain evidence="5 6">NBRC 100767</strain>
    </source>
</reference>
<evidence type="ECO:0000256" key="2">
    <source>
        <dbReference type="ARBA" id="ARBA00022679"/>
    </source>
</evidence>
<dbReference type="InterPro" id="IPR016039">
    <property type="entry name" value="Thiolase-like"/>
</dbReference>
<accession>A0A499UE93</accession>